<feature type="transmembrane region" description="Helical" evidence="14">
    <location>
        <begin position="47"/>
        <end position="66"/>
    </location>
</feature>
<comment type="caution">
    <text evidence="16">The sequence shown here is derived from an EMBL/GenBank/DDBJ whole genome shotgun (WGS) entry which is preliminary data.</text>
</comment>
<evidence type="ECO:0000256" key="14">
    <source>
        <dbReference type="SAM" id="Phobius"/>
    </source>
</evidence>
<dbReference type="PANTHER" id="PTHR12863:SF1">
    <property type="entry name" value="FATTY ACID 2-HYDROXYLASE"/>
    <property type="match status" value="1"/>
</dbReference>
<keyword evidence="9 14" id="KW-1133">Transmembrane helix</keyword>
<gene>
    <name evidence="16" type="ORF">RT723_10920</name>
</gene>
<keyword evidence="5" id="KW-0479">Metal-binding</keyword>
<evidence type="ECO:0000256" key="2">
    <source>
        <dbReference type="ARBA" id="ARBA00004477"/>
    </source>
</evidence>
<keyword evidence="7" id="KW-0276">Fatty acid metabolism</keyword>
<feature type="transmembrane region" description="Helical" evidence="14">
    <location>
        <begin position="104"/>
        <end position="129"/>
    </location>
</feature>
<evidence type="ECO:0000313" key="17">
    <source>
        <dbReference type="Proteomes" id="UP001257914"/>
    </source>
</evidence>
<keyword evidence="10" id="KW-0560">Oxidoreductase</keyword>
<comment type="cofactor">
    <cofactor evidence="1">
        <name>Zn(2+)</name>
        <dbReference type="ChEBI" id="CHEBI:29105"/>
    </cofactor>
</comment>
<keyword evidence="6" id="KW-0256">Endoplasmic reticulum</keyword>
<feature type="transmembrane region" description="Helical" evidence="14">
    <location>
        <begin position="135"/>
        <end position="153"/>
    </location>
</feature>
<comment type="subcellular location">
    <subcellularLocation>
        <location evidence="2">Endoplasmic reticulum membrane</location>
        <topology evidence="2">Multi-pass membrane protein</topology>
    </subcellularLocation>
</comment>
<proteinExistence type="predicted"/>
<feature type="transmembrane region" description="Helical" evidence="14">
    <location>
        <begin position="12"/>
        <end position="41"/>
    </location>
</feature>
<evidence type="ECO:0000256" key="11">
    <source>
        <dbReference type="ARBA" id="ARBA00023098"/>
    </source>
</evidence>
<evidence type="ECO:0000256" key="5">
    <source>
        <dbReference type="ARBA" id="ARBA00022723"/>
    </source>
</evidence>
<evidence type="ECO:0000256" key="6">
    <source>
        <dbReference type="ARBA" id="ARBA00022824"/>
    </source>
</evidence>
<reference evidence="16 17" key="1">
    <citation type="submission" date="2023-10" db="EMBL/GenBank/DDBJ databases">
        <title>Psychrosphaera aquimaarina strain SW33 isolated from seawater.</title>
        <authorList>
            <person name="Bayburt H."/>
            <person name="Kim J.M."/>
            <person name="Choi B.J."/>
            <person name="Jeon C.O."/>
        </authorList>
    </citation>
    <scope>NUCLEOTIDE SEQUENCE [LARGE SCALE GENOMIC DNA]</scope>
    <source>
        <strain evidence="16 17">KCTC 52743</strain>
    </source>
</reference>
<evidence type="ECO:0000259" key="15">
    <source>
        <dbReference type="Pfam" id="PF04116"/>
    </source>
</evidence>
<feature type="domain" description="Fatty acid hydroxylase" evidence="15">
    <location>
        <begin position="57"/>
        <end position="199"/>
    </location>
</feature>
<organism evidence="16 17">
    <name type="scientific">Psychrosphaera aquimarina</name>
    <dbReference type="NCBI Taxonomy" id="2044854"/>
    <lineage>
        <taxon>Bacteria</taxon>
        <taxon>Pseudomonadati</taxon>
        <taxon>Pseudomonadota</taxon>
        <taxon>Gammaproteobacteria</taxon>
        <taxon>Alteromonadales</taxon>
        <taxon>Pseudoalteromonadaceae</taxon>
        <taxon>Psychrosphaera</taxon>
    </lineage>
</organism>
<evidence type="ECO:0000256" key="4">
    <source>
        <dbReference type="ARBA" id="ARBA00022692"/>
    </source>
</evidence>
<sequence length="226" mass="27325">MDDIKRLKNNIVVKYPFLLVFFAAKNPFWVFVGASPLLFYFLSQIEAINWLSIICITLGLVFWTFLEYVIHRWIYHININSRKLRFVIDGFHFYHHHIMNDRRVLNAGFLTLYLVSALILPPFYLIFNLTPQPELFYQFALGILMGNLFYEFVHFQIHYKRHSRGYLRSIQNYHLYHHQKRWNKNYGNTSSFWDRIFNTYDASFKTFKLSENVNNHFIKSEPTNMA</sequence>
<keyword evidence="3" id="KW-0444">Lipid biosynthesis</keyword>
<evidence type="ECO:0000256" key="9">
    <source>
        <dbReference type="ARBA" id="ARBA00022989"/>
    </source>
</evidence>
<evidence type="ECO:0000256" key="12">
    <source>
        <dbReference type="ARBA" id="ARBA00023136"/>
    </source>
</evidence>
<keyword evidence="8" id="KW-0862">Zinc</keyword>
<keyword evidence="4 14" id="KW-0812">Transmembrane</keyword>
<dbReference type="Pfam" id="PF04116">
    <property type="entry name" value="FA_hydroxylase"/>
    <property type="match status" value="1"/>
</dbReference>
<accession>A0ABU3R1E6</accession>
<evidence type="ECO:0000256" key="1">
    <source>
        <dbReference type="ARBA" id="ARBA00001947"/>
    </source>
</evidence>
<evidence type="ECO:0000256" key="13">
    <source>
        <dbReference type="ARBA" id="ARBA00023160"/>
    </source>
</evidence>
<evidence type="ECO:0000256" key="10">
    <source>
        <dbReference type="ARBA" id="ARBA00023002"/>
    </source>
</evidence>
<protein>
    <submittedName>
        <fullName evidence="16">Sterol desaturase family protein</fullName>
    </submittedName>
</protein>
<dbReference type="PANTHER" id="PTHR12863">
    <property type="entry name" value="FATTY ACID HYDROXYLASE"/>
    <property type="match status" value="1"/>
</dbReference>
<keyword evidence="13" id="KW-0275">Fatty acid biosynthesis</keyword>
<dbReference type="InterPro" id="IPR006694">
    <property type="entry name" value="Fatty_acid_hydroxylase"/>
</dbReference>
<evidence type="ECO:0000256" key="7">
    <source>
        <dbReference type="ARBA" id="ARBA00022832"/>
    </source>
</evidence>
<dbReference type="RefSeq" id="WP_315947112.1">
    <property type="nucleotide sequence ID" value="NZ_JAWCUA010000007.1"/>
</dbReference>
<dbReference type="EMBL" id="JAWCUA010000007">
    <property type="protein sequence ID" value="MDU0113499.1"/>
    <property type="molecule type" value="Genomic_DNA"/>
</dbReference>
<dbReference type="InterPro" id="IPR014430">
    <property type="entry name" value="Scs7"/>
</dbReference>
<dbReference type="Proteomes" id="UP001257914">
    <property type="component" value="Unassembled WGS sequence"/>
</dbReference>
<keyword evidence="11" id="KW-0443">Lipid metabolism</keyword>
<keyword evidence="12 14" id="KW-0472">Membrane</keyword>
<evidence type="ECO:0000313" key="16">
    <source>
        <dbReference type="EMBL" id="MDU0113499.1"/>
    </source>
</evidence>
<name>A0ABU3R1E6_9GAMM</name>
<keyword evidence="17" id="KW-1185">Reference proteome</keyword>
<evidence type="ECO:0000256" key="3">
    <source>
        <dbReference type="ARBA" id="ARBA00022516"/>
    </source>
</evidence>
<evidence type="ECO:0000256" key="8">
    <source>
        <dbReference type="ARBA" id="ARBA00022833"/>
    </source>
</evidence>